<dbReference type="EMBL" id="JWLZ01000159">
    <property type="protein sequence ID" value="KHT63185.1"/>
    <property type="molecule type" value="Genomic_DNA"/>
</dbReference>
<accession>A0A0B9GEM5</accession>
<sequence length="71" mass="7952">MSFKAVSMDENEDEIANKHQFCCLFDDYYVPIVDLFSAGEPVFLPNTSFLTQFAKSHSVKRAAGSSNLVSR</sequence>
<name>A0A0B9GEM5_9GAMM</name>
<evidence type="ECO:0000313" key="2">
    <source>
        <dbReference type="Proteomes" id="UP000031278"/>
    </source>
</evidence>
<dbReference type="AlphaFoldDB" id="A0A0B9GEM5"/>
<reference evidence="1 2" key="1">
    <citation type="submission" date="2014-12" db="EMBL/GenBank/DDBJ databases">
        <title>Genome sequencing of Photobacterium gaetbulicola AD005a.</title>
        <authorList>
            <person name="Adrian T.G.S."/>
            <person name="Chan K.G."/>
        </authorList>
    </citation>
    <scope>NUCLEOTIDE SEQUENCE [LARGE SCALE GENOMIC DNA]</scope>
    <source>
        <strain evidence="1 2">AD005a</strain>
    </source>
</reference>
<organism evidence="1 2">
    <name type="scientific">Photobacterium gaetbulicola</name>
    <dbReference type="NCBI Taxonomy" id="1295392"/>
    <lineage>
        <taxon>Bacteria</taxon>
        <taxon>Pseudomonadati</taxon>
        <taxon>Pseudomonadota</taxon>
        <taxon>Gammaproteobacteria</taxon>
        <taxon>Vibrionales</taxon>
        <taxon>Vibrionaceae</taxon>
        <taxon>Photobacterium</taxon>
    </lineage>
</organism>
<dbReference type="Proteomes" id="UP000031278">
    <property type="component" value="Unassembled WGS sequence"/>
</dbReference>
<gene>
    <name evidence="1" type="ORF">RJ45_12220</name>
</gene>
<comment type="caution">
    <text evidence="1">The sequence shown here is derived from an EMBL/GenBank/DDBJ whole genome shotgun (WGS) entry which is preliminary data.</text>
</comment>
<protein>
    <submittedName>
        <fullName evidence="1">Uncharacterized protein</fullName>
    </submittedName>
</protein>
<evidence type="ECO:0000313" key="1">
    <source>
        <dbReference type="EMBL" id="KHT63185.1"/>
    </source>
</evidence>
<proteinExistence type="predicted"/>